<proteinExistence type="predicted"/>
<gene>
    <name evidence="3" type="ORF">J2X15_001722</name>
</gene>
<protein>
    <recommendedName>
        <fullName evidence="2">FecR protein domain-containing protein</fullName>
    </recommendedName>
</protein>
<organism evidence="3 4">
    <name type="scientific">Rhodoferax saidenbachensis</name>
    <dbReference type="NCBI Taxonomy" id="1484693"/>
    <lineage>
        <taxon>Bacteria</taxon>
        <taxon>Pseudomonadati</taxon>
        <taxon>Pseudomonadota</taxon>
        <taxon>Betaproteobacteria</taxon>
        <taxon>Burkholderiales</taxon>
        <taxon>Comamonadaceae</taxon>
        <taxon>Rhodoferax</taxon>
    </lineage>
</organism>
<keyword evidence="1" id="KW-0732">Signal</keyword>
<accession>A0ABU1ZLM0</accession>
<feature type="signal peptide" evidence="1">
    <location>
        <begin position="1"/>
        <end position="27"/>
    </location>
</feature>
<dbReference type="Gene3D" id="2.60.120.1440">
    <property type="match status" value="1"/>
</dbReference>
<keyword evidence="4" id="KW-1185">Reference proteome</keyword>
<sequence length="152" mass="15724">MAWHRGWVGRSGMLLALAMGLSQAAGAQELRSGTLKAVQGSVEVIKGEARRVAAIGGPVAEAERIVTGAGGSAVILLRDGTLLTVGPNSQVDITRFQFDSTTQTGSLTVQVLLGTIRMVTGLLGKLQPENVKVGTPSSTVSVRGTDFIVEVP</sequence>
<evidence type="ECO:0000313" key="3">
    <source>
        <dbReference type="EMBL" id="MDR7306439.1"/>
    </source>
</evidence>
<evidence type="ECO:0000256" key="1">
    <source>
        <dbReference type="SAM" id="SignalP"/>
    </source>
</evidence>
<dbReference type="EMBL" id="JAVDXO010000003">
    <property type="protein sequence ID" value="MDR7306439.1"/>
    <property type="molecule type" value="Genomic_DNA"/>
</dbReference>
<feature type="chain" id="PRO_5045450175" description="FecR protein domain-containing protein" evidence="1">
    <location>
        <begin position="28"/>
        <end position="152"/>
    </location>
</feature>
<evidence type="ECO:0000259" key="2">
    <source>
        <dbReference type="Pfam" id="PF04773"/>
    </source>
</evidence>
<dbReference type="Pfam" id="PF04773">
    <property type="entry name" value="FecR"/>
    <property type="match status" value="1"/>
</dbReference>
<dbReference type="RefSeq" id="WP_310341542.1">
    <property type="nucleotide sequence ID" value="NZ_JAVDXO010000003.1"/>
</dbReference>
<comment type="caution">
    <text evidence="3">The sequence shown here is derived from an EMBL/GenBank/DDBJ whole genome shotgun (WGS) entry which is preliminary data.</text>
</comment>
<name>A0ABU1ZLM0_9BURK</name>
<evidence type="ECO:0000313" key="4">
    <source>
        <dbReference type="Proteomes" id="UP001268089"/>
    </source>
</evidence>
<feature type="domain" description="FecR protein" evidence="2">
    <location>
        <begin position="64"/>
        <end position="149"/>
    </location>
</feature>
<reference evidence="3 4" key="1">
    <citation type="submission" date="2023-07" db="EMBL/GenBank/DDBJ databases">
        <title>Sorghum-associated microbial communities from plants grown in Nebraska, USA.</title>
        <authorList>
            <person name="Schachtman D."/>
        </authorList>
    </citation>
    <scope>NUCLEOTIDE SEQUENCE [LARGE SCALE GENOMIC DNA]</scope>
    <source>
        <strain evidence="3 4">BE308</strain>
    </source>
</reference>
<dbReference type="Proteomes" id="UP001268089">
    <property type="component" value="Unassembled WGS sequence"/>
</dbReference>
<dbReference type="InterPro" id="IPR006860">
    <property type="entry name" value="FecR"/>
</dbReference>
<dbReference type="PANTHER" id="PTHR38731">
    <property type="entry name" value="LIPL45-RELATED LIPOPROTEIN-RELATED"/>
    <property type="match status" value="1"/>
</dbReference>